<proteinExistence type="predicted"/>
<dbReference type="RefSeq" id="XP_015665243.1">
    <property type="nucleotide sequence ID" value="XM_015797235.1"/>
</dbReference>
<name>A0A0M9GBC0_LEPPY</name>
<dbReference type="RefSeq" id="XP_015665242.1">
    <property type="nucleotide sequence ID" value="XM_015797234.1"/>
</dbReference>
<dbReference type="Proteomes" id="UP000037923">
    <property type="component" value="Unassembled WGS sequence"/>
</dbReference>
<dbReference type="OMA" id="CRIVDIM"/>
<reference evidence="1 2" key="1">
    <citation type="submission" date="2015-07" db="EMBL/GenBank/DDBJ databases">
        <title>High-quality genome of monoxenous trypanosomatid Leptomonas pyrrhocoris.</title>
        <authorList>
            <person name="Flegontov P."/>
            <person name="Butenko A."/>
            <person name="Firsov S."/>
            <person name="Vlcek C."/>
            <person name="Logacheva M.D."/>
            <person name="Field M."/>
            <person name="Filatov D."/>
            <person name="Flegontova O."/>
            <person name="Gerasimov E."/>
            <person name="Jackson A.P."/>
            <person name="Kelly S."/>
            <person name="Opperdoes F."/>
            <person name="O'Reilly A."/>
            <person name="Votypka J."/>
            <person name="Yurchenko V."/>
            <person name="Lukes J."/>
        </authorList>
    </citation>
    <scope>NUCLEOTIDE SEQUENCE [LARGE SCALE GENOMIC DNA]</scope>
    <source>
        <strain evidence="1">H10</strain>
    </source>
</reference>
<keyword evidence="2" id="KW-1185">Reference proteome</keyword>
<protein>
    <submittedName>
        <fullName evidence="1">Uncharacterized protein</fullName>
    </submittedName>
</protein>
<dbReference type="EMBL" id="LGTL01000001">
    <property type="protein sequence ID" value="KPA86803.1"/>
    <property type="molecule type" value="Genomic_DNA"/>
</dbReference>
<sequence length="136" mass="15081">MLRRCGPSSPRSLLLAPVFCRIVDAMRKNDPYARPGILYPIRVELGNGVEQCTPAELQEKIDAMLSRSQRFATVKSGQVYTRNNTVATEVRAYGQYVVTGNMRGGYVKGDHRYGPRLTGYGGATTKPGLRWNGEDL</sequence>
<evidence type="ECO:0000313" key="2">
    <source>
        <dbReference type="Proteomes" id="UP000037923"/>
    </source>
</evidence>
<gene>
    <name evidence="1" type="ORF">ABB37_00865</name>
</gene>
<accession>A0A0M9GBC0</accession>
<dbReference type="VEuPathDB" id="TriTrypDB:LpyrH10_01_8650"/>
<comment type="caution">
    <text evidence="1">The sequence shown here is derived from an EMBL/GenBank/DDBJ whole genome shotgun (WGS) entry which is preliminary data.</text>
</comment>
<dbReference type="AlphaFoldDB" id="A0A0M9GBC0"/>
<dbReference type="GeneID" id="26901162"/>
<dbReference type="OrthoDB" id="274923at2759"/>
<evidence type="ECO:0000313" key="1">
    <source>
        <dbReference type="EMBL" id="KPA86803.1"/>
    </source>
</evidence>
<dbReference type="RefSeq" id="XP_015665244.1">
    <property type="nucleotide sequence ID" value="XM_015797236.1"/>
</dbReference>
<dbReference type="EMBL" id="LGTL01000001">
    <property type="protein sequence ID" value="KPA86804.1"/>
    <property type="molecule type" value="Genomic_DNA"/>
</dbReference>
<organism evidence="1 2">
    <name type="scientific">Leptomonas pyrrhocoris</name>
    <name type="common">Firebug parasite</name>
    <dbReference type="NCBI Taxonomy" id="157538"/>
    <lineage>
        <taxon>Eukaryota</taxon>
        <taxon>Discoba</taxon>
        <taxon>Euglenozoa</taxon>
        <taxon>Kinetoplastea</taxon>
        <taxon>Metakinetoplastina</taxon>
        <taxon>Trypanosomatida</taxon>
        <taxon>Trypanosomatidae</taxon>
        <taxon>Leishmaniinae</taxon>
        <taxon>Leptomonas</taxon>
    </lineage>
</organism>
<dbReference type="EMBL" id="LGTL01000001">
    <property type="protein sequence ID" value="KPA86805.1"/>
    <property type="molecule type" value="Genomic_DNA"/>
</dbReference>